<dbReference type="AlphaFoldDB" id="A0A0A2V5G2"/>
<evidence type="ECO:0000313" key="2">
    <source>
        <dbReference type="Proteomes" id="UP000002059"/>
    </source>
</evidence>
<organism evidence="1 2">
    <name type="scientific">Paracoccidioides lutzii (strain ATCC MYA-826 / Pb01)</name>
    <name type="common">Paracoccidioides brasiliensis</name>
    <dbReference type="NCBI Taxonomy" id="502779"/>
    <lineage>
        <taxon>Eukaryota</taxon>
        <taxon>Fungi</taxon>
        <taxon>Dikarya</taxon>
        <taxon>Ascomycota</taxon>
        <taxon>Pezizomycotina</taxon>
        <taxon>Eurotiomycetes</taxon>
        <taxon>Eurotiomycetidae</taxon>
        <taxon>Onygenales</taxon>
        <taxon>Ajellomycetaceae</taxon>
        <taxon>Paracoccidioides</taxon>
    </lineage>
</organism>
<dbReference type="GeneID" id="26970711"/>
<sequence length="54" mass="6020">MKLGLRFNGVLFISSPPSPCTKPRIDGNYQGLAHLSGPARPSFIKTRFRIPSYE</sequence>
<dbReference type="Proteomes" id="UP000002059">
    <property type="component" value="Partially assembled WGS sequence"/>
</dbReference>
<protein>
    <submittedName>
        <fullName evidence="1">Uncharacterized protein</fullName>
    </submittedName>
</protein>
<reference evidence="1 2" key="1">
    <citation type="journal article" date="2011" name="PLoS Genet.">
        <title>Comparative genomic analysis of human fungal pathogens causing paracoccidioidomycosis.</title>
        <authorList>
            <person name="Desjardins C.A."/>
            <person name="Champion M.D."/>
            <person name="Holder J.W."/>
            <person name="Muszewska A."/>
            <person name="Goldberg J."/>
            <person name="Bailao A.M."/>
            <person name="Brigido M.M."/>
            <person name="Ferreira M.E."/>
            <person name="Garcia A.M."/>
            <person name="Grynberg M."/>
            <person name="Gujja S."/>
            <person name="Heiman D.I."/>
            <person name="Henn M.R."/>
            <person name="Kodira C.D."/>
            <person name="Leon-Narvaez H."/>
            <person name="Longo L.V."/>
            <person name="Ma L.J."/>
            <person name="Malavazi I."/>
            <person name="Matsuo A.L."/>
            <person name="Morais F.V."/>
            <person name="Pereira M."/>
            <person name="Rodriguez-Brito S."/>
            <person name="Sakthikumar S."/>
            <person name="Salem-Izacc S.M."/>
            <person name="Sykes S.M."/>
            <person name="Teixeira M.M."/>
            <person name="Vallejo M.C."/>
            <person name="Walter M.E."/>
            <person name="Yandava C."/>
            <person name="Young S."/>
            <person name="Zeng Q."/>
            <person name="Zucker J."/>
            <person name="Felipe M.S."/>
            <person name="Goldman G.H."/>
            <person name="Haas B.J."/>
            <person name="McEwen J.G."/>
            <person name="Nino-Vega G."/>
            <person name="Puccia R."/>
            <person name="San-Blas G."/>
            <person name="Soares C.M."/>
            <person name="Birren B.W."/>
            <person name="Cuomo C.A."/>
        </authorList>
    </citation>
    <scope>NUCLEOTIDE SEQUENCE [LARGE SCALE GENOMIC DNA]</scope>
    <source>
        <strain evidence="2">ATCC MYA-826 / Pb01</strain>
    </source>
</reference>
<dbReference type="VEuPathDB" id="FungiDB:PAAG_11853"/>
<name>A0A0A2V5G2_PARBA</name>
<evidence type="ECO:0000313" key="1">
    <source>
        <dbReference type="EMBL" id="KGQ01390.1"/>
    </source>
</evidence>
<dbReference type="EMBL" id="KN294002">
    <property type="protein sequence ID" value="KGQ01390.1"/>
    <property type="molecule type" value="Genomic_DNA"/>
</dbReference>
<dbReference type="KEGG" id="pbl:PAAG_11853"/>
<gene>
    <name evidence="1" type="ORF">PAAG_11853</name>
</gene>
<proteinExistence type="predicted"/>
<dbReference type="HOGENOM" id="CLU_3050933_0_0_1"/>
<accession>A0A0A2V5G2</accession>
<dbReference type="RefSeq" id="XP_015702918.1">
    <property type="nucleotide sequence ID" value="XM_015847430.1"/>
</dbReference>
<keyword evidence="2" id="KW-1185">Reference proteome</keyword>